<evidence type="ECO:0000313" key="4">
    <source>
        <dbReference type="EMBL" id="WEG08468.1"/>
    </source>
</evidence>
<organism evidence="4 5">
    <name type="scientific">Microbacterium horticulturae</name>
    <dbReference type="NCBI Taxonomy" id="3028316"/>
    <lineage>
        <taxon>Bacteria</taxon>
        <taxon>Bacillati</taxon>
        <taxon>Actinomycetota</taxon>
        <taxon>Actinomycetes</taxon>
        <taxon>Micrococcales</taxon>
        <taxon>Microbacteriaceae</taxon>
        <taxon>Microbacterium</taxon>
    </lineage>
</organism>
<feature type="chain" id="PRO_5047077107" evidence="2">
    <location>
        <begin position="22"/>
        <end position="516"/>
    </location>
</feature>
<keyword evidence="5" id="KW-1185">Reference proteome</keyword>
<dbReference type="Gene3D" id="3.40.190.10">
    <property type="entry name" value="Periplasmic binding protein-like II"/>
    <property type="match status" value="1"/>
</dbReference>
<accession>A0ABY8BWB0</accession>
<protein>
    <submittedName>
        <fullName evidence="4">ABC transporter substrate-binding protein</fullName>
    </submittedName>
</protein>
<dbReference type="PROSITE" id="PS51257">
    <property type="entry name" value="PROKAR_LIPOPROTEIN"/>
    <property type="match status" value="1"/>
</dbReference>
<dbReference type="InterPro" id="IPR000914">
    <property type="entry name" value="SBP_5_dom"/>
</dbReference>
<dbReference type="InterPro" id="IPR039424">
    <property type="entry name" value="SBP_5"/>
</dbReference>
<reference evidence="4 5" key="1">
    <citation type="submission" date="2023-03" db="EMBL/GenBank/DDBJ databases">
        <title>Genome sequence of Microbacterium sp. KACC 23027.</title>
        <authorList>
            <person name="Kim S."/>
            <person name="Heo J."/>
            <person name="Kwon S.-W."/>
        </authorList>
    </citation>
    <scope>NUCLEOTIDE SEQUENCE [LARGE SCALE GENOMIC DNA]</scope>
    <source>
        <strain evidence="4 5">KACC 23027</strain>
    </source>
</reference>
<dbReference type="Proteomes" id="UP001214553">
    <property type="component" value="Chromosome"/>
</dbReference>
<evidence type="ECO:0000313" key="5">
    <source>
        <dbReference type="Proteomes" id="UP001214553"/>
    </source>
</evidence>
<keyword evidence="1 2" id="KW-0732">Signal</keyword>
<name>A0ABY8BWB0_9MICO</name>
<dbReference type="RefSeq" id="WP_275277796.1">
    <property type="nucleotide sequence ID" value="NZ_CP119108.1"/>
</dbReference>
<evidence type="ECO:0000259" key="3">
    <source>
        <dbReference type="Pfam" id="PF00496"/>
    </source>
</evidence>
<dbReference type="Gene3D" id="3.90.76.10">
    <property type="entry name" value="Dipeptide-binding Protein, Domain 1"/>
    <property type="match status" value="1"/>
</dbReference>
<sequence length="516" mass="54785">MVKLSALARGAALAVATVLFAGTVTACSTEGATSPEATGSRGDVLTIAVRQPESLNPALVDKMNVLPRLAYQSLLGVDDDGGYVGVLAESFAWEGDTFTSLKIDLKTGLTFSDGDALNADAVVKSFTYFQSAKGPTSALYSDVSVEKVDDMSVRFISKTPNPDLEFLLTDVDYGGTVISPTGVDHPDSLETESHGIGPYVYGDVKTGVTYTLKANPDFYDQSAIHFKSIDFPVLATEAAQTQAIMGAQADMTFSTVSASWADTVAANPDLSITVAGPAWNGLELLDTQGKVVPALADQRVRQAIMYAVDRKAITAAVYGPDAQARVQAANSTWLGFDKGLESTYPYDPDRARQLLDEAGYSDIVIPVAITAGDVGETLLQAMSGYLEKVGITLDIKTATDVGAVIGLVYSGTVAGMALPNAQRSVYQFLSDFFLPDSGLNPMKQEHPELQALLDTALHSNSQADWAAIIRYLNDQALTIPISNAPDIWISRSTVDLSRAYNAKAGVFDLTKVTAAR</sequence>
<gene>
    <name evidence="4" type="ORF">PU630_14660</name>
</gene>
<evidence type="ECO:0000256" key="1">
    <source>
        <dbReference type="ARBA" id="ARBA00022729"/>
    </source>
</evidence>
<dbReference type="Gene3D" id="3.10.105.10">
    <property type="entry name" value="Dipeptide-binding Protein, Domain 3"/>
    <property type="match status" value="1"/>
</dbReference>
<dbReference type="PANTHER" id="PTHR30290">
    <property type="entry name" value="PERIPLASMIC BINDING COMPONENT OF ABC TRANSPORTER"/>
    <property type="match status" value="1"/>
</dbReference>
<dbReference type="PANTHER" id="PTHR30290:SF38">
    <property type="entry name" value="D,D-DIPEPTIDE-BINDING PERIPLASMIC PROTEIN DDPA-RELATED"/>
    <property type="match status" value="1"/>
</dbReference>
<feature type="domain" description="Solute-binding protein family 5" evidence="3">
    <location>
        <begin position="83"/>
        <end position="399"/>
    </location>
</feature>
<feature type="signal peptide" evidence="2">
    <location>
        <begin position="1"/>
        <end position="21"/>
    </location>
</feature>
<evidence type="ECO:0000256" key="2">
    <source>
        <dbReference type="SAM" id="SignalP"/>
    </source>
</evidence>
<proteinExistence type="predicted"/>
<dbReference type="SUPFAM" id="SSF53850">
    <property type="entry name" value="Periplasmic binding protein-like II"/>
    <property type="match status" value="1"/>
</dbReference>
<dbReference type="Pfam" id="PF00496">
    <property type="entry name" value="SBP_bac_5"/>
    <property type="match status" value="1"/>
</dbReference>
<dbReference type="EMBL" id="CP119108">
    <property type="protein sequence ID" value="WEG08468.1"/>
    <property type="molecule type" value="Genomic_DNA"/>
</dbReference>